<dbReference type="GO" id="GO:0003677">
    <property type="term" value="F:DNA binding"/>
    <property type="evidence" value="ECO:0007669"/>
    <property type="project" value="UniProtKB-KW"/>
</dbReference>
<evidence type="ECO:0000259" key="4">
    <source>
        <dbReference type="Pfam" id="PF17929"/>
    </source>
</evidence>
<evidence type="ECO:0000259" key="3">
    <source>
        <dbReference type="Pfam" id="PF00440"/>
    </source>
</evidence>
<dbReference type="Pfam" id="PF00440">
    <property type="entry name" value="TetR_N"/>
    <property type="match status" value="1"/>
</dbReference>
<feature type="domain" description="HTH tetR-type" evidence="3">
    <location>
        <begin position="65"/>
        <end position="94"/>
    </location>
</feature>
<dbReference type="InterPro" id="IPR041483">
    <property type="entry name" value="TetR_C_34"/>
</dbReference>
<gene>
    <name evidence="5" type="ORF">D3273_22175</name>
</gene>
<dbReference type="Gene3D" id="1.10.357.10">
    <property type="entry name" value="Tetracycline Repressor, domain 2"/>
    <property type="match status" value="1"/>
</dbReference>
<evidence type="ECO:0000256" key="2">
    <source>
        <dbReference type="SAM" id="MobiDB-lite"/>
    </source>
</evidence>
<sequence length="236" mass="24985">MAGDGPHRHAQGDRRPVAAGAGGARARSVLRPPVRLSRPSVRFDQDRLARRPGRLFLDGDGSLPSAERIAAACGLAKGTVYLYFSTKGAIFAALQAEGWSGLLNAVDAVSISVTGSREVTVSAIIAGLVDHLRAHPELLQLDALGHSVIEPNMTADELAAFKAEQMALLTVSANRLDLALSLGSGRGLSILLRSYALVRGLWQSTPFARGGEVVTFATSHTEIAEALHEYWRGALS</sequence>
<reference evidence="5 6" key="2">
    <citation type="submission" date="2019-02" db="EMBL/GenBank/DDBJ databases">
        <title>'Lichenibacterium ramalinii' gen. nov. sp. nov., 'Lichenibacterium minor' gen. nov. sp. nov.</title>
        <authorList>
            <person name="Pankratov T."/>
        </authorList>
    </citation>
    <scope>NUCLEOTIDE SEQUENCE [LARGE SCALE GENOMIC DNA]</scope>
    <source>
        <strain evidence="5 6">RmlP026</strain>
    </source>
</reference>
<dbReference type="AlphaFoldDB" id="A0A4Q2U032"/>
<dbReference type="InterPro" id="IPR001647">
    <property type="entry name" value="HTH_TetR"/>
</dbReference>
<dbReference type="InterPro" id="IPR009057">
    <property type="entry name" value="Homeodomain-like_sf"/>
</dbReference>
<keyword evidence="1" id="KW-0238">DNA-binding</keyword>
<feature type="region of interest" description="Disordered" evidence="2">
    <location>
        <begin position="1"/>
        <end position="25"/>
    </location>
</feature>
<protein>
    <submittedName>
        <fullName evidence="5">TetR/AcrR family transcriptional regulator</fullName>
    </submittedName>
</protein>
<comment type="caution">
    <text evidence="5">The sequence shown here is derived from an EMBL/GenBank/DDBJ whole genome shotgun (WGS) entry which is preliminary data.</text>
</comment>
<evidence type="ECO:0000313" key="6">
    <source>
        <dbReference type="Proteomes" id="UP000290759"/>
    </source>
</evidence>
<evidence type="ECO:0000313" key="5">
    <source>
        <dbReference type="EMBL" id="RYC29773.1"/>
    </source>
</evidence>
<reference evidence="5 6" key="1">
    <citation type="submission" date="2018-12" db="EMBL/GenBank/DDBJ databases">
        <authorList>
            <person name="Grouzdev D.S."/>
            <person name="Krutkina M.S."/>
        </authorList>
    </citation>
    <scope>NUCLEOTIDE SEQUENCE [LARGE SCALE GENOMIC DNA]</scope>
    <source>
        <strain evidence="5 6">RmlP026</strain>
    </source>
</reference>
<dbReference type="EMBL" id="QYBB01000040">
    <property type="protein sequence ID" value="RYC29773.1"/>
    <property type="molecule type" value="Genomic_DNA"/>
</dbReference>
<dbReference type="Pfam" id="PF17929">
    <property type="entry name" value="TetR_C_34"/>
    <property type="match status" value="1"/>
</dbReference>
<accession>A0A4Q2U032</accession>
<keyword evidence="6" id="KW-1185">Reference proteome</keyword>
<dbReference type="SUPFAM" id="SSF46689">
    <property type="entry name" value="Homeodomain-like"/>
    <property type="match status" value="1"/>
</dbReference>
<feature type="compositionally biased region" description="Basic and acidic residues" evidence="2">
    <location>
        <begin position="1"/>
        <end position="16"/>
    </location>
</feature>
<dbReference type="Proteomes" id="UP000290759">
    <property type="component" value="Unassembled WGS sequence"/>
</dbReference>
<name>A0A4Q2U032_9HYPH</name>
<organism evidence="5 6">
    <name type="scientific">Lichenibacterium minor</name>
    <dbReference type="NCBI Taxonomy" id="2316528"/>
    <lineage>
        <taxon>Bacteria</taxon>
        <taxon>Pseudomonadati</taxon>
        <taxon>Pseudomonadota</taxon>
        <taxon>Alphaproteobacteria</taxon>
        <taxon>Hyphomicrobiales</taxon>
        <taxon>Lichenihabitantaceae</taxon>
        <taxon>Lichenibacterium</taxon>
    </lineage>
</organism>
<dbReference type="OrthoDB" id="9808189at2"/>
<feature type="domain" description="Tetracyclin repressor-like C-terminal" evidence="4">
    <location>
        <begin position="125"/>
        <end position="208"/>
    </location>
</feature>
<evidence type="ECO:0000256" key="1">
    <source>
        <dbReference type="ARBA" id="ARBA00023125"/>
    </source>
</evidence>
<proteinExistence type="predicted"/>